<dbReference type="GO" id="GO:0016787">
    <property type="term" value="F:hydrolase activity"/>
    <property type="evidence" value="ECO:0007669"/>
    <property type="project" value="UniProtKB-KW"/>
</dbReference>
<feature type="domain" description="AB hydrolase-1" evidence="2">
    <location>
        <begin position="21"/>
        <end position="252"/>
    </location>
</feature>
<dbReference type="InterPro" id="IPR000639">
    <property type="entry name" value="Epox_hydrolase-like"/>
</dbReference>
<dbReference type="SUPFAM" id="SSF53474">
    <property type="entry name" value="alpha/beta-Hydrolases"/>
    <property type="match status" value="1"/>
</dbReference>
<dbReference type="PANTHER" id="PTHR43798">
    <property type="entry name" value="MONOACYLGLYCEROL LIPASE"/>
    <property type="match status" value="1"/>
</dbReference>
<dbReference type="PRINTS" id="PR00111">
    <property type="entry name" value="ABHYDROLASE"/>
</dbReference>
<dbReference type="InterPro" id="IPR000073">
    <property type="entry name" value="AB_hydrolase_1"/>
</dbReference>
<evidence type="ECO:0000313" key="4">
    <source>
        <dbReference type="Proteomes" id="UP000317155"/>
    </source>
</evidence>
<dbReference type="GO" id="GO:0016020">
    <property type="term" value="C:membrane"/>
    <property type="evidence" value="ECO:0007669"/>
    <property type="project" value="TreeGrafter"/>
</dbReference>
<proteinExistence type="predicted"/>
<keyword evidence="4" id="KW-1185">Reference proteome</keyword>
<dbReference type="RefSeq" id="WP_092053495.1">
    <property type="nucleotide sequence ID" value="NZ_FOJJ01000002.1"/>
</dbReference>
<reference evidence="3 4" key="1">
    <citation type="submission" date="2019-07" db="EMBL/GenBank/DDBJ databases">
        <title>Insights of Desulfuromonas acetexigens electromicrobiology.</title>
        <authorList>
            <person name="Katuri K."/>
            <person name="Sapireddy V."/>
            <person name="Shaw D.R."/>
            <person name="Saikaly P."/>
        </authorList>
    </citation>
    <scope>NUCLEOTIDE SEQUENCE [LARGE SCALE GENOMIC DNA]</scope>
    <source>
        <strain evidence="3 4">2873</strain>
    </source>
</reference>
<dbReference type="PANTHER" id="PTHR43798:SF31">
    <property type="entry name" value="AB HYDROLASE SUPERFAMILY PROTEIN YCLE"/>
    <property type="match status" value="1"/>
</dbReference>
<dbReference type="InterPro" id="IPR029058">
    <property type="entry name" value="AB_hydrolase_fold"/>
</dbReference>
<keyword evidence="1 3" id="KW-0378">Hydrolase</keyword>
<dbReference type="Proteomes" id="UP000317155">
    <property type="component" value="Unassembled WGS sequence"/>
</dbReference>
<dbReference type="Pfam" id="PF00561">
    <property type="entry name" value="Abhydrolase_1"/>
    <property type="match status" value="1"/>
</dbReference>
<dbReference type="EMBL" id="VJVV01000010">
    <property type="protein sequence ID" value="TRO79454.1"/>
    <property type="molecule type" value="Genomic_DNA"/>
</dbReference>
<protein>
    <submittedName>
        <fullName evidence="3">Alpha/beta fold hydrolase</fullName>
    </submittedName>
</protein>
<evidence type="ECO:0000256" key="1">
    <source>
        <dbReference type="ARBA" id="ARBA00022801"/>
    </source>
</evidence>
<evidence type="ECO:0000259" key="2">
    <source>
        <dbReference type="Pfam" id="PF00561"/>
    </source>
</evidence>
<accession>A0A550J881</accession>
<sequence>MNEFRLADGRRLAWREAGAGPPLLLLHGWCFSSLVFAEALTAFSTDYRVLAPDLPGHGASDPATDDGFAALATDLREWLAALALDRIRLLGWSLGGQVALELAAALPPEQVERLLLVAVTPRFFAAADWPHGLPEGQVRALERQLRRDYPAALKDFRERMLAGEELPSARRQRIAALIAPPPVPADALAALAALRQEDQRGRLAALDCPTLVQHGELDTITLPGAARTLAEEIPGARLDLLPGIAHAPFLSRPDEVFAQWRTFLA</sequence>
<evidence type="ECO:0000313" key="3">
    <source>
        <dbReference type="EMBL" id="TRO79454.1"/>
    </source>
</evidence>
<gene>
    <name evidence="3" type="ORF">FL622_12965</name>
</gene>
<dbReference type="InterPro" id="IPR050266">
    <property type="entry name" value="AB_hydrolase_sf"/>
</dbReference>
<dbReference type="AlphaFoldDB" id="A0A550J881"/>
<name>A0A550J881_9BACT</name>
<dbReference type="OrthoDB" id="9785408at2"/>
<comment type="caution">
    <text evidence="3">The sequence shown here is derived from an EMBL/GenBank/DDBJ whole genome shotgun (WGS) entry which is preliminary data.</text>
</comment>
<organism evidence="3 4">
    <name type="scientific">Trichloromonas acetexigens</name>
    <dbReference type="NCBI Taxonomy" id="38815"/>
    <lineage>
        <taxon>Bacteria</taxon>
        <taxon>Pseudomonadati</taxon>
        <taxon>Thermodesulfobacteriota</taxon>
        <taxon>Desulfuromonadia</taxon>
        <taxon>Desulfuromonadales</taxon>
        <taxon>Trichloromonadaceae</taxon>
        <taxon>Trichloromonas</taxon>
    </lineage>
</organism>
<dbReference type="Gene3D" id="3.40.50.1820">
    <property type="entry name" value="alpha/beta hydrolase"/>
    <property type="match status" value="1"/>
</dbReference>
<dbReference type="PRINTS" id="PR00412">
    <property type="entry name" value="EPOXHYDRLASE"/>
</dbReference>